<proteinExistence type="predicted"/>
<sequence length="97" mass="10551">MFDALKMLADDMQTTVGHDSVHIRHASNQAVFAWQEDPVDFTADGAGDRGLQARHGDAIRGRERHPAGDICKCAGPTIIADFMDCGLRAEFPGARNQ</sequence>
<dbReference type="Proteomes" id="UP000390335">
    <property type="component" value="Unassembled WGS sequence"/>
</dbReference>
<keyword evidence="2" id="KW-1185">Reference proteome</keyword>
<protein>
    <submittedName>
        <fullName evidence="1">Uncharacterized protein</fullName>
    </submittedName>
</protein>
<evidence type="ECO:0000313" key="1">
    <source>
        <dbReference type="EMBL" id="GES48806.1"/>
    </source>
</evidence>
<reference evidence="1 2" key="1">
    <citation type="journal article" date="2020" name="Genome Biol. Evol.">
        <title>Rhizobium dioscoreae sp. nov., a plant growth-promoting bacterium isolated from yam (Dioscorea species).</title>
        <authorList>
            <person name="Ouyabe M."/>
            <person name="Tanaka N."/>
            <person name="Shiwa Y."/>
            <person name="Fujita N."/>
            <person name="Kikuno H."/>
            <person name="Babil P."/>
            <person name="Shiwachi H."/>
        </authorList>
    </citation>
    <scope>NUCLEOTIDE SEQUENCE [LARGE SCALE GENOMIC DNA]</scope>
    <source>
        <strain evidence="1 2">S-93</strain>
    </source>
</reference>
<dbReference type="EMBL" id="BLAJ01000002">
    <property type="protein sequence ID" value="GES48806.1"/>
    <property type="molecule type" value="Genomic_DNA"/>
</dbReference>
<gene>
    <name evidence="1" type="ORF">RsS93_14200</name>
</gene>
<accession>A0ABQ0YZV1</accession>
<comment type="caution">
    <text evidence="1">The sequence shown here is derived from an EMBL/GenBank/DDBJ whole genome shotgun (WGS) entry which is preliminary data.</text>
</comment>
<organism evidence="1 2">
    <name type="scientific">Rhizobium dioscoreae</name>
    <dbReference type="NCBI Taxonomy" id="2653122"/>
    <lineage>
        <taxon>Bacteria</taxon>
        <taxon>Pseudomonadati</taxon>
        <taxon>Pseudomonadota</taxon>
        <taxon>Alphaproteobacteria</taxon>
        <taxon>Hyphomicrobiales</taxon>
        <taxon>Rhizobiaceae</taxon>
        <taxon>Rhizobium/Agrobacterium group</taxon>
        <taxon>Rhizobium</taxon>
    </lineage>
</organism>
<name>A0ABQ0YZV1_9HYPH</name>
<evidence type="ECO:0000313" key="2">
    <source>
        <dbReference type="Proteomes" id="UP000390335"/>
    </source>
</evidence>